<dbReference type="Pfam" id="PF03441">
    <property type="entry name" value="FAD_binding_7"/>
    <property type="match status" value="1"/>
</dbReference>
<evidence type="ECO:0000256" key="5">
    <source>
        <dbReference type="ARBA" id="ARBA00022827"/>
    </source>
</evidence>
<comment type="cofactor">
    <cofactor evidence="8">
        <name>FAD</name>
        <dbReference type="ChEBI" id="CHEBI:57692"/>
    </cofactor>
    <text evidence="8">Binds 1 FAD per subunit.</text>
</comment>
<feature type="binding site" evidence="8">
    <location>
        <begin position="372"/>
        <end position="374"/>
    </location>
    <ligand>
        <name>FAD</name>
        <dbReference type="ChEBI" id="CHEBI:57692"/>
    </ligand>
</feature>
<organism evidence="12 13">
    <name type="scientific">Magnetospirillum molischianum DSM 120</name>
    <dbReference type="NCBI Taxonomy" id="1150626"/>
    <lineage>
        <taxon>Bacteria</taxon>
        <taxon>Pseudomonadati</taxon>
        <taxon>Pseudomonadota</taxon>
        <taxon>Alphaproteobacteria</taxon>
        <taxon>Rhodospirillales</taxon>
        <taxon>Rhodospirillaceae</taxon>
        <taxon>Magnetospirillum</taxon>
    </lineage>
</organism>
<dbReference type="GO" id="GO:0071949">
    <property type="term" value="F:FAD binding"/>
    <property type="evidence" value="ECO:0007669"/>
    <property type="project" value="TreeGrafter"/>
</dbReference>
<feature type="domain" description="Photolyase/cryptochrome alpha/beta" evidence="11">
    <location>
        <begin position="3"/>
        <end position="132"/>
    </location>
</feature>
<comment type="catalytic activity">
    <reaction evidence="7">
        <text>cyclobutadipyrimidine (in DNA) = 2 pyrimidine residues (in DNA).</text>
        <dbReference type="EC" id="4.1.99.3"/>
    </reaction>
</comment>
<dbReference type="PANTHER" id="PTHR11455">
    <property type="entry name" value="CRYPTOCHROME"/>
    <property type="match status" value="1"/>
</dbReference>
<comment type="caution">
    <text evidence="12">The sequence shown here is derived from an EMBL/GenBank/DDBJ whole genome shotgun (WGS) entry which is preliminary data.</text>
</comment>
<gene>
    <name evidence="12" type="ORF">PHAMO_40090</name>
</gene>
<feature type="binding site" evidence="8">
    <location>
        <position position="226"/>
    </location>
    <ligand>
        <name>FAD</name>
        <dbReference type="ChEBI" id="CHEBI:57692"/>
    </ligand>
</feature>
<evidence type="ECO:0000256" key="4">
    <source>
        <dbReference type="ARBA" id="ARBA00022630"/>
    </source>
</evidence>
<dbReference type="GO" id="GO:0009416">
    <property type="term" value="P:response to light stimulus"/>
    <property type="evidence" value="ECO:0007669"/>
    <property type="project" value="TreeGrafter"/>
</dbReference>
<dbReference type="InterPro" id="IPR014729">
    <property type="entry name" value="Rossmann-like_a/b/a_fold"/>
</dbReference>
<dbReference type="Gene3D" id="1.10.579.10">
    <property type="entry name" value="DNA Cyclobutane Dipyrimidine Photolyase, subunit A, domain 3"/>
    <property type="match status" value="1"/>
</dbReference>
<evidence type="ECO:0000256" key="1">
    <source>
        <dbReference type="ARBA" id="ARBA00001932"/>
    </source>
</evidence>
<evidence type="ECO:0000256" key="6">
    <source>
        <dbReference type="ARBA" id="ARBA00022991"/>
    </source>
</evidence>
<keyword evidence="13" id="KW-1185">Reference proteome</keyword>
<evidence type="ECO:0000256" key="7">
    <source>
        <dbReference type="ARBA" id="ARBA00033999"/>
    </source>
</evidence>
<feature type="site" description="Electron transfer via tryptophanyl radical" evidence="9">
    <location>
        <position position="306"/>
    </location>
</feature>
<feature type="binding site" evidence="8">
    <location>
        <position position="272"/>
    </location>
    <ligand>
        <name>FAD</name>
        <dbReference type="ChEBI" id="CHEBI:57692"/>
    </ligand>
</feature>
<keyword evidence="4 8" id="KW-0285">Flavoprotein</keyword>
<evidence type="ECO:0000313" key="13">
    <source>
        <dbReference type="Proteomes" id="UP000004169"/>
    </source>
</evidence>
<dbReference type="PROSITE" id="PS51645">
    <property type="entry name" value="PHR_CRY_ALPHA_BETA"/>
    <property type="match status" value="1"/>
</dbReference>
<dbReference type="EC" id="4.1.99.3" evidence="2"/>
<evidence type="ECO:0000313" key="12">
    <source>
        <dbReference type="EMBL" id="CCG42529.1"/>
    </source>
</evidence>
<protein>
    <recommendedName>
        <fullName evidence="3">Deoxyribodipyrimidine photo-lyase</fullName>
        <ecNumber evidence="2">4.1.99.3</ecNumber>
    </recommendedName>
</protein>
<dbReference type="GO" id="GO:0003677">
    <property type="term" value="F:DNA binding"/>
    <property type="evidence" value="ECO:0007669"/>
    <property type="project" value="TreeGrafter"/>
</dbReference>
<comment type="similarity">
    <text evidence="10">Belongs to the DNA photolyase family.</text>
</comment>
<proteinExistence type="inferred from homology"/>
<evidence type="ECO:0000256" key="2">
    <source>
        <dbReference type="ARBA" id="ARBA00013149"/>
    </source>
</evidence>
<keyword evidence="12" id="KW-0456">Lyase</keyword>
<dbReference type="OrthoDB" id="9772484at2"/>
<dbReference type="InterPro" id="IPR018394">
    <property type="entry name" value="DNA_photolyase_1_CS_C"/>
</dbReference>
<evidence type="ECO:0000256" key="9">
    <source>
        <dbReference type="PIRSR" id="PIRSR602081-2"/>
    </source>
</evidence>
<dbReference type="SUPFAM" id="SSF52425">
    <property type="entry name" value="Cryptochrome/photolyase, N-terminal domain"/>
    <property type="match status" value="1"/>
</dbReference>
<dbReference type="PROSITE" id="PS00691">
    <property type="entry name" value="DNA_PHOTOLYASES_1_2"/>
    <property type="match status" value="1"/>
</dbReference>
<feature type="site" description="Electron transfer via tryptophanyl radical" evidence="9">
    <location>
        <position position="382"/>
    </location>
</feature>
<dbReference type="InterPro" id="IPR036134">
    <property type="entry name" value="Crypto/Photolyase_FAD-like_sf"/>
</dbReference>
<dbReference type="PRINTS" id="PR00147">
    <property type="entry name" value="DNAPHOTLYASE"/>
</dbReference>
<dbReference type="GO" id="GO:0003904">
    <property type="term" value="F:deoxyribodipyrimidine photo-lyase activity"/>
    <property type="evidence" value="ECO:0007669"/>
    <property type="project" value="UniProtKB-EC"/>
</dbReference>
<dbReference type="AlphaFoldDB" id="H8FVZ1"/>
<keyword evidence="5 8" id="KW-0274">FAD</keyword>
<evidence type="ECO:0000256" key="10">
    <source>
        <dbReference type="RuleBase" id="RU004182"/>
    </source>
</evidence>
<dbReference type="eggNOG" id="COG0415">
    <property type="taxonomic scope" value="Bacteria"/>
</dbReference>
<dbReference type="EMBL" id="CAHP01000034">
    <property type="protein sequence ID" value="CCG42529.1"/>
    <property type="molecule type" value="Genomic_DNA"/>
</dbReference>
<dbReference type="Gene3D" id="1.25.40.80">
    <property type="match status" value="1"/>
</dbReference>
<feature type="site" description="Electron transfer via tryptophanyl radical" evidence="9">
    <location>
        <position position="359"/>
    </location>
</feature>
<comment type="cofactor">
    <cofactor evidence="1">
        <name>(6R)-5,10-methylene-5,6,7,8-tetrahydrofolate</name>
        <dbReference type="ChEBI" id="CHEBI:15636"/>
    </cofactor>
</comment>
<dbReference type="InterPro" id="IPR005101">
    <property type="entry name" value="Cryptochr/Photolyase_FAD-bd"/>
</dbReference>
<dbReference type="PROSITE" id="PS00394">
    <property type="entry name" value="DNA_PHOTOLYASES_1_1"/>
    <property type="match status" value="1"/>
</dbReference>
<dbReference type="Proteomes" id="UP000004169">
    <property type="component" value="Unassembled WGS sequence"/>
</dbReference>
<sequence>MTRPAIVWFRRDLRLADNPALVEAAASGQPLIPLFIDETGVPEGEADGGATRWWLHHSLLSLGRDLAARGVPLLLRRGEPLAVLEALVAATGATRVLWNRRYTPRGVVQDTTIKAALTRHGIEVRSFKAGLLFEPWEIATRSGTPFRVFTPFWRSCLAAPPPDRPLPPPAALRPCESVPPGDDLGSWRLLPTAPDWAGGLNADWQPGEAGAEARLQIFLDQRLKAYAVARDLPGQAGTSRLSPHLAFGEISPRRAFHAARDAAGSGNGLDRFLAELGWREFCAHLLFTVPDLPEQPLRGEFAAFPWRDDPELLVAWQRGRTGFPLVDAGMRELWTTGWMHNRVRMVVASFLVKDLLLSWRLGADWFRDTLVDADLASNVASWQWVAGCGADAAPFFRIFNPTLQGEKFDPDGRYVRRWCPELAGLPDRWLHQPGRASDIILRQAGVSLGRSYPHPIVDHDVARRRALAAMENCHGGEGSESR</sequence>
<dbReference type="STRING" id="1150626.PHAMO_40090"/>
<name>H8FVZ1_MAGML</name>
<evidence type="ECO:0000256" key="8">
    <source>
        <dbReference type="PIRSR" id="PIRSR602081-1"/>
    </source>
</evidence>
<accession>H8FVZ1</accession>
<keyword evidence="6 10" id="KW-0157">Chromophore</keyword>
<dbReference type="GO" id="GO:0000719">
    <property type="term" value="P:photoreactive repair"/>
    <property type="evidence" value="ECO:0007669"/>
    <property type="project" value="UniProtKB-ARBA"/>
</dbReference>
<dbReference type="Pfam" id="PF00875">
    <property type="entry name" value="DNA_photolyase"/>
    <property type="match status" value="1"/>
</dbReference>
<dbReference type="FunFam" id="1.10.579.10:FF:000003">
    <property type="entry name" value="Deoxyribodipyrimidine photo-lyase"/>
    <property type="match status" value="1"/>
</dbReference>
<reference evidence="12 13" key="1">
    <citation type="journal article" date="2012" name="J. Bacteriol.">
        <title>Draft Genome Sequence of the Purple Photosynthetic Bacterium Phaeospirillum molischianum DSM120, a Particularly Versatile Bacterium.</title>
        <authorList>
            <person name="Duquesne K."/>
            <person name="Prima V."/>
            <person name="Ji B."/>
            <person name="Rouy Z."/>
            <person name="Medigue C."/>
            <person name="Talla E."/>
            <person name="Sturgis J.N."/>
        </authorList>
    </citation>
    <scope>NUCLEOTIDE SEQUENCE [LARGE SCALE GENOMIC DNA]</scope>
    <source>
        <strain evidence="13">DSM120</strain>
    </source>
</reference>
<dbReference type="RefSeq" id="WP_002730244.1">
    <property type="nucleotide sequence ID" value="NZ_CAHP01000034.1"/>
</dbReference>
<dbReference type="InterPro" id="IPR002081">
    <property type="entry name" value="Cryptochrome/DNA_photolyase_1"/>
</dbReference>
<dbReference type="Gene3D" id="3.40.50.620">
    <property type="entry name" value="HUPs"/>
    <property type="match status" value="1"/>
</dbReference>
<evidence type="ECO:0000259" key="11">
    <source>
        <dbReference type="PROSITE" id="PS51645"/>
    </source>
</evidence>
<dbReference type="SUPFAM" id="SSF48173">
    <property type="entry name" value="Cryptochrome/photolyase FAD-binding domain"/>
    <property type="match status" value="1"/>
</dbReference>
<feature type="binding site" evidence="8">
    <location>
        <begin position="238"/>
        <end position="242"/>
    </location>
    <ligand>
        <name>FAD</name>
        <dbReference type="ChEBI" id="CHEBI:57692"/>
    </ligand>
</feature>
<evidence type="ECO:0000256" key="3">
    <source>
        <dbReference type="ARBA" id="ARBA00014046"/>
    </source>
</evidence>
<dbReference type="InterPro" id="IPR036155">
    <property type="entry name" value="Crypto/Photolyase_N_sf"/>
</dbReference>
<dbReference type="InterPro" id="IPR006050">
    <property type="entry name" value="DNA_photolyase_N"/>
</dbReference>
<dbReference type="PANTHER" id="PTHR11455:SF9">
    <property type="entry name" value="CRYPTOCHROME CIRCADIAN CLOCK 5 ISOFORM X1"/>
    <property type="match status" value="1"/>
</dbReference>